<dbReference type="Pfam" id="PF02934">
    <property type="entry name" value="GatB_N"/>
    <property type="match status" value="1"/>
</dbReference>
<dbReference type="InterPro" id="IPR018027">
    <property type="entry name" value="Asn/Gln_amidotransferase"/>
</dbReference>
<dbReference type="InterPro" id="IPR017959">
    <property type="entry name" value="Asn/Gln-tRNA_amidoTrfase_suB/E"/>
</dbReference>
<dbReference type="InterPro" id="IPR006075">
    <property type="entry name" value="Asn/Gln-tRNA_Trfase_suB/E_cat"/>
</dbReference>
<reference evidence="10 11" key="1">
    <citation type="submission" date="2019-09" db="EMBL/GenBank/DDBJ databases">
        <authorList>
            <person name="Brejova B."/>
        </authorList>
    </citation>
    <scope>NUCLEOTIDE SEQUENCE [LARGE SCALE GENOMIC DNA]</scope>
</reference>
<name>A0A5E8BEG9_9ASCO</name>
<dbReference type="OrthoDB" id="1722066at2759"/>
<comment type="function">
    <text evidence="8">Allows the formation of correctly charged Gln-tRNA(Gln) through the transamidation of misacylated Glu-tRNA(Gln) in the mitochondria. The reaction takes place in the presence of glutamine and ATP through an activated gamma-phospho-Glu-tRNA(Gln).</text>
</comment>
<dbReference type="GO" id="GO:0032543">
    <property type="term" value="P:mitochondrial translation"/>
    <property type="evidence" value="ECO:0007669"/>
    <property type="project" value="UniProtKB-UniRule"/>
</dbReference>
<feature type="domain" description="Asn/Gln amidotransferase" evidence="9">
    <location>
        <begin position="387"/>
        <end position="557"/>
    </location>
</feature>
<dbReference type="AlphaFoldDB" id="A0A5E8BEG9"/>
<keyword evidence="4 8" id="KW-0067">ATP-binding</keyword>
<dbReference type="Proteomes" id="UP000398389">
    <property type="component" value="Unassembled WGS sequence"/>
</dbReference>
<accession>A0A5E8BEG9</accession>
<evidence type="ECO:0000256" key="1">
    <source>
        <dbReference type="ARBA" id="ARBA00005306"/>
    </source>
</evidence>
<dbReference type="Pfam" id="PF02637">
    <property type="entry name" value="GatB_Yqey"/>
    <property type="match status" value="1"/>
</dbReference>
<dbReference type="HAMAP" id="MF_00121">
    <property type="entry name" value="GatB"/>
    <property type="match status" value="1"/>
</dbReference>
<dbReference type="SUPFAM" id="SSF89095">
    <property type="entry name" value="GatB/YqeY motif"/>
    <property type="match status" value="1"/>
</dbReference>
<dbReference type="NCBIfam" id="NF004012">
    <property type="entry name" value="PRK05477.1-2"/>
    <property type="match status" value="1"/>
</dbReference>
<dbReference type="SUPFAM" id="SSF55931">
    <property type="entry name" value="Glutamine synthetase/guanido kinase"/>
    <property type="match status" value="1"/>
</dbReference>
<evidence type="ECO:0000313" key="10">
    <source>
        <dbReference type="EMBL" id="VVT49107.1"/>
    </source>
</evidence>
<sequence>MLRYQQIRQFASAASKSPRIDPSKYKLTCGLEIHAQLMTPQKLFSAQNTGSLHAPPNSQVSFYDAALPGTQPLLNPNNVFLALRAAVALGCSVAPRFSFDRKHYFYGDQPAGYQITQHFEPYATDGLLTLYERDLSDGKKRGSADSIEDVRVRIKQIQIEQDTGKSTYIDDTSNIDLNRTNHCLIEMVTEPDIPTPEAAGAFVRKLQQLLAHLGVCTGELESGAMRVDVNVSVSRRADKDTWDSGERCEIKNLSTTSAVVHAIRAEFARQVADVEAGREIERETRGWDGRRTWKLRSKEDGVDYRYMPDPEVLPVELEPDVVERVTAGLPELPDAILQRLLAAPYNVPLRDARTLMAGGEEEEVPGEVSQRVLGQAGTLPVVEYYEAVFARLVASGAETRLAANWIVHTLLGELKTLGRSAVVEGETVPLAAQFGDLLTAVSSKELTAASGKLVLKHLLQNPRETSTRSIDEIVEEFELARAPTNGSAEAGAGTEDDVAAAVREVCTETMVKFPKIVEQITSGKKPKSIQFLIGQVMRETQGRVDPQAIEVVFKELLGQK</sequence>
<comment type="subcellular location">
    <subcellularLocation>
        <location evidence="8">Mitochondrion</location>
    </subcellularLocation>
</comment>
<evidence type="ECO:0000259" key="9">
    <source>
        <dbReference type="SMART" id="SM00845"/>
    </source>
</evidence>
<protein>
    <recommendedName>
        <fullName evidence="8">Glutamyl-tRNA(Gln) amidotransferase subunit B, mitochondrial</fullName>
        <shortName evidence="8">Glu-AdT subunit B</shortName>
        <ecNumber evidence="8">6.3.5.-</ecNumber>
    </recommendedName>
</protein>
<dbReference type="GO" id="GO:0070681">
    <property type="term" value="P:glutaminyl-tRNAGln biosynthesis via transamidation"/>
    <property type="evidence" value="ECO:0007669"/>
    <property type="project" value="UniProtKB-UniRule"/>
</dbReference>
<dbReference type="InterPro" id="IPR014746">
    <property type="entry name" value="Gln_synth/guanido_kin_cat_dom"/>
</dbReference>
<proteinExistence type="inferred from homology"/>
<evidence type="ECO:0000256" key="8">
    <source>
        <dbReference type="HAMAP-Rule" id="MF_03147"/>
    </source>
</evidence>
<evidence type="ECO:0000256" key="3">
    <source>
        <dbReference type="ARBA" id="ARBA00022741"/>
    </source>
</evidence>
<dbReference type="InterPro" id="IPR003789">
    <property type="entry name" value="Asn/Gln_tRNA_amidoTrase-B-like"/>
</dbReference>
<evidence type="ECO:0000313" key="11">
    <source>
        <dbReference type="Proteomes" id="UP000398389"/>
    </source>
</evidence>
<keyword evidence="3 8" id="KW-0547">Nucleotide-binding</keyword>
<dbReference type="GO" id="GO:0005524">
    <property type="term" value="F:ATP binding"/>
    <property type="evidence" value="ECO:0007669"/>
    <property type="project" value="UniProtKB-KW"/>
</dbReference>
<gene>
    <name evidence="8" type="primary">PET112</name>
    <name evidence="10" type="ORF">SAPINGB_P002107</name>
</gene>
<evidence type="ECO:0000256" key="5">
    <source>
        <dbReference type="ARBA" id="ARBA00022917"/>
    </source>
</evidence>
<comment type="similarity">
    <text evidence="1 8">Belongs to the GatB/GatE family. GatB subfamily.</text>
</comment>
<dbReference type="Gene3D" id="1.10.10.410">
    <property type="match status" value="1"/>
</dbReference>
<evidence type="ECO:0000256" key="6">
    <source>
        <dbReference type="ARBA" id="ARBA00023128"/>
    </source>
</evidence>
<dbReference type="PANTHER" id="PTHR11659:SF0">
    <property type="entry name" value="GLUTAMYL-TRNA(GLN) AMIDOTRANSFERASE SUBUNIT B, MITOCHONDRIAL"/>
    <property type="match status" value="1"/>
</dbReference>
<dbReference type="SMART" id="SM00845">
    <property type="entry name" value="GatB_Yqey"/>
    <property type="match status" value="1"/>
</dbReference>
<dbReference type="GO" id="GO:0005739">
    <property type="term" value="C:mitochondrion"/>
    <property type="evidence" value="ECO:0007669"/>
    <property type="project" value="UniProtKB-SubCell"/>
</dbReference>
<dbReference type="GO" id="GO:0030956">
    <property type="term" value="C:glutamyl-tRNA(Gln) amidotransferase complex"/>
    <property type="evidence" value="ECO:0007669"/>
    <property type="project" value="UniProtKB-UniRule"/>
</dbReference>
<comment type="catalytic activity">
    <reaction evidence="7 8">
        <text>L-glutamyl-tRNA(Gln) + L-glutamine + ATP + H2O = L-glutaminyl-tRNA(Gln) + L-glutamate + ADP + phosphate + H(+)</text>
        <dbReference type="Rhea" id="RHEA:17521"/>
        <dbReference type="Rhea" id="RHEA-COMP:9681"/>
        <dbReference type="Rhea" id="RHEA-COMP:9684"/>
        <dbReference type="ChEBI" id="CHEBI:15377"/>
        <dbReference type="ChEBI" id="CHEBI:15378"/>
        <dbReference type="ChEBI" id="CHEBI:29985"/>
        <dbReference type="ChEBI" id="CHEBI:30616"/>
        <dbReference type="ChEBI" id="CHEBI:43474"/>
        <dbReference type="ChEBI" id="CHEBI:58359"/>
        <dbReference type="ChEBI" id="CHEBI:78520"/>
        <dbReference type="ChEBI" id="CHEBI:78521"/>
        <dbReference type="ChEBI" id="CHEBI:456216"/>
    </reaction>
</comment>
<dbReference type="GO" id="GO:0050567">
    <property type="term" value="F:glutaminyl-tRNA synthase (glutamine-hydrolyzing) activity"/>
    <property type="evidence" value="ECO:0007669"/>
    <property type="project" value="UniProtKB-UniRule"/>
</dbReference>
<dbReference type="InterPro" id="IPR004413">
    <property type="entry name" value="GatB"/>
</dbReference>
<keyword evidence="2 8" id="KW-0436">Ligase</keyword>
<evidence type="ECO:0000256" key="7">
    <source>
        <dbReference type="ARBA" id="ARBA00047913"/>
    </source>
</evidence>
<dbReference type="EC" id="6.3.5.-" evidence="8"/>
<evidence type="ECO:0000256" key="4">
    <source>
        <dbReference type="ARBA" id="ARBA00022840"/>
    </source>
</evidence>
<organism evidence="10 11">
    <name type="scientific">Magnusiomyces paraingens</name>
    <dbReference type="NCBI Taxonomy" id="2606893"/>
    <lineage>
        <taxon>Eukaryota</taxon>
        <taxon>Fungi</taxon>
        <taxon>Dikarya</taxon>
        <taxon>Ascomycota</taxon>
        <taxon>Saccharomycotina</taxon>
        <taxon>Dipodascomycetes</taxon>
        <taxon>Dipodascales</taxon>
        <taxon>Dipodascaceae</taxon>
        <taxon>Magnusiomyces</taxon>
    </lineage>
</organism>
<dbReference type="EMBL" id="CABVLU010000002">
    <property type="protein sequence ID" value="VVT49107.1"/>
    <property type="molecule type" value="Genomic_DNA"/>
</dbReference>
<dbReference type="InterPro" id="IPR023168">
    <property type="entry name" value="GatB_Yqey_C_2"/>
</dbReference>
<keyword evidence="5 8" id="KW-0648">Protein biosynthesis</keyword>
<keyword evidence="11" id="KW-1185">Reference proteome</keyword>
<dbReference type="PANTHER" id="PTHR11659">
    <property type="entry name" value="GLUTAMYL-TRNA GLN AMIDOTRANSFERASE SUBUNIT B MITOCHONDRIAL AND PROKARYOTIC PET112-RELATED"/>
    <property type="match status" value="1"/>
</dbReference>
<dbReference type="NCBIfam" id="TIGR00133">
    <property type="entry name" value="gatB"/>
    <property type="match status" value="1"/>
</dbReference>
<comment type="subunit">
    <text evidence="8">Subunit of the heterotrimeric GatFAB amidotransferase (AdT) complex, composed of A, B and F subunits.</text>
</comment>
<evidence type="ECO:0000256" key="2">
    <source>
        <dbReference type="ARBA" id="ARBA00022598"/>
    </source>
</evidence>
<keyword evidence="6 8" id="KW-0496">Mitochondrion</keyword>